<dbReference type="CDD" id="cd00082">
    <property type="entry name" value="HisKA"/>
    <property type="match status" value="1"/>
</dbReference>
<name>A0A9D1G332_9FIRM</name>
<comment type="catalytic activity">
    <reaction evidence="1">
        <text>ATP + protein L-histidine = ADP + protein N-phospho-L-histidine.</text>
        <dbReference type="EC" id="2.7.13.3"/>
    </reaction>
</comment>
<dbReference type="CDD" id="cd00075">
    <property type="entry name" value="HATPase"/>
    <property type="match status" value="1"/>
</dbReference>
<dbReference type="GO" id="GO:0005886">
    <property type="term" value="C:plasma membrane"/>
    <property type="evidence" value="ECO:0007669"/>
    <property type="project" value="TreeGrafter"/>
</dbReference>
<dbReference type="EC" id="2.7.13.3" evidence="3"/>
<reference evidence="13" key="1">
    <citation type="submission" date="2020-10" db="EMBL/GenBank/DDBJ databases">
        <authorList>
            <person name="Gilroy R."/>
        </authorList>
    </citation>
    <scope>NUCLEOTIDE SEQUENCE</scope>
    <source>
        <strain evidence="13">13766</strain>
    </source>
</reference>
<dbReference type="InterPro" id="IPR036097">
    <property type="entry name" value="HisK_dim/P_sf"/>
</dbReference>
<dbReference type="SUPFAM" id="SSF55874">
    <property type="entry name" value="ATPase domain of HSP90 chaperone/DNA topoisomerase II/histidine kinase"/>
    <property type="match status" value="1"/>
</dbReference>
<dbReference type="SMART" id="SM00388">
    <property type="entry name" value="HisKA"/>
    <property type="match status" value="1"/>
</dbReference>
<keyword evidence="4" id="KW-0597">Phosphoprotein</keyword>
<dbReference type="PANTHER" id="PTHR45436">
    <property type="entry name" value="SENSOR HISTIDINE KINASE YKOH"/>
    <property type="match status" value="1"/>
</dbReference>
<comment type="subcellular location">
    <subcellularLocation>
        <location evidence="2">Membrane</location>
    </subcellularLocation>
</comment>
<dbReference type="Gene3D" id="1.10.287.130">
    <property type="match status" value="1"/>
</dbReference>
<keyword evidence="8 11" id="KW-1133">Transmembrane helix</keyword>
<dbReference type="PROSITE" id="PS50109">
    <property type="entry name" value="HIS_KIN"/>
    <property type="match status" value="1"/>
</dbReference>
<dbReference type="SUPFAM" id="SSF47384">
    <property type="entry name" value="Homodimeric domain of signal transducing histidine kinase"/>
    <property type="match status" value="1"/>
</dbReference>
<accession>A0A9D1G332</accession>
<protein>
    <recommendedName>
        <fullName evidence="3">histidine kinase</fullName>
        <ecNumber evidence="3">2.7.13.3</ecNumber>
    </recommendedName>
</protein>
<evidence type="ECO:0000256" key="3">
    <source>
        <dbReference type="ARBA" id="ARBA00012438"/>
    </source>
</evidence>
<gene>
    <name evidence="13" type="ORF">IAA84_12760</name>
</gene>
<dbReference type="AlphaFoldDB" id="A0A9D1G332"/>
<evidence type="ECO:0000256" key="4">
    <source>
        <dbReference type="ARBA" id="ARBA00022553"/>
    </source>
</evidence>
<reference evidence="13" key="2">
    <citation type="journal article" date="2021" name="PeerJ">
        <title>Extensive microbial diversity within the chicken gut microbiome revealed by metagenomics and culture.</title>
        <authorList>
            <person name="Gilroy R."/>
            <person name="Ravi A."/>
            <person name="Getino M."/>
            <person name="Pursley I."/>
            <person name="Horton D.L."/>
            <person name="Alikhan N.F."/>
            <person name="Baker D."/>
            <person name="Gharbi K."/>
            <person name="Hall N."/>
            <person name="Watson M."/>
            <person name="Adriaenssens E.M."/>
            <person name="Foster-Nyarko E."/>
            <person name="Jarju S."/>
            <person name="Secka A."/>
            <person name="Antonio M."/>
            <person name="Oren A."/>
            <person name="Chaudhuri R.R."/>
            <person name="La Ragione R."/>
            <person name="Hildebrand F."/>
            <person name="Pallen M.J."/>
        </authorList>
    </citation>
    <scope>NUCLEOTIDE SEQUENCE</scope>
    <source>
        <strain evidence="13">13766</strain>
    </source>
</reference>
<feature type="transmembrane region" description="Helical" evidence="11">
    <location>
        <begin position="103"/>
        <end position="122"/>
    </location>
</feature>
<dbReference type="SMART" id="SM00387">
    <property type="entry name" value="HATPase_c"/>
    <property type="match status" value="1"/>
</dbReference>
<dbReference type="InterPro" id="IPR003594">
    <property type="entry name" value="HATPase_dom"/>
</dbReference>
<dbReference type="FunFam" id="3.30.565.10:FF:000006">
    <property type="entry name" value="Sensor histidine kinase WalK"/>
    <property type="match status" value="1"/>
</dbReference>
<keyword evidence="7 13" id="KW-0418">Kinase</keyword>
<proteinExistence type="predicted"/>
<feature type="transmembrane region" description="Helical" evidence="11">
    <location>
        <begin position="21"/>
        <end position="44"/>
    </location>
</feature>
<dbReference type="Pfam" id="PF02518">
    <property type="entry name" value="HATPase_c"/>
    <property type="match status" value="1"/>
</dbReference>
<dbReference type="Proteomes" id="UP000824140">
    <property type="component" value="Unassembled WGS sequence"/>
</dbReference>
<evidence type="ECO:0000313" key="13">
    <source>
        <dbReference type="EMBL" id="HIS93878.1"/>
    </source>
</evidence>
<evidence type="ECO:0000256" key="5">
    <source>
        <dbReference type="ARBA" id="ARBA00022679"/>
    </source>
</evidence>
<keyword evidence="6 11" id="KW-0812">Transmembrane</keyword>
<keyword evidence="9" id="KW-0902">Two-component regulatory system</keyword>
<evidence type="ECO:0000256" key="11">
    <source>
        <dbReference type="SAM" id="Phobius"/>
    </source>
</evidence>
<dbReference type="InterPro" id="IPR005467">
    <property type="entry name" value="His_kinase_dom"/>
</dbReference>
<dbReference type="InterPro" id="IPR050428">
    <property type="entry name" value="TCS_sensor_his_kinase"/>
</dbReference>
<evidence type="ECO:0000313" key="14">
    <source>
        <dbReference type="Proteomes" id="UP000824140"/>
    </source>
</evidence>
<dbReference type="PANTHER" id="PTHR45436:SF5">
    <property type="entry name" value="SENSOR HISTIDINE KINASE TRCS"/>
    <property type="match status" value="1"/>
</dbReference>
<evidence type="ECO:0000256" key="6">
    <source>
        <dbReference type="ARBA" id="ARBA00022692"/>
    </source>
</evidence>
<dbReference type="EMBL" id="DVJN01000242">
    <property type="protein sequence ID" value="HIS93878.1"/>
    <property type="molecule type" value="Genomic_DNA"/>
</dbReference>
<keyword evidence="10 11" id="KW-0472">Membrane</keyword>
<dbReference type="PRINTS" id="PR00344">
    <property type="entry name" value="BCTRLSENSOR"/>
</dbReference>
<organism evidence="13 14">
    <name type="scientific">Candidatus Alectryocaccomicrobium excrementavium</name>
    <dbReference type="NCBI Taxonomy" id="2840668"/>
    <lineage>
        <taxon>Bacteria</taxon>
        <taxon>Bacillati</taxon>
        <taxon>Bacillota</taxon>
        <taxon>Clostridia</taxon>
        <taxon>Candidatus Alectryocaccomicrobium</taxon>
    </lineage>
</organism>
<dbReference type="InterPro" id="IPR004358">
    <property type="entry name" value="Sig_transdc_His_kin-like_C"/>
</dbReference>
<dbReference type="GO" id="GO:0000155">
    <property type="term" value="F:phosphorelay sensor kinase activity"/>
    <property type="evidence" value="ECO:0007669"/>
    <property type="project" value="InterPro"/>
</dbReference>
<keyword evidence="5" id="KW-0808">Transferase</keyword>
<evidence type="ECO:0000256" key="10">
    <source>
        <dbReference type="ARBA" id="ARBA00023136"/>
    </source>
</evidence>
<sequence length="431" mass="48863">MSETRRVSSIARRFSRAWLGELFWTYFWLDFVLVVLSLACLVYTQEKAVFAQDWGPGIERSLKMDSALRGWDWLMSAVLSFRGPDGVWHDIALKDFVDGVRPFALALLWFEGISWFFSIFAMRKRARKLLRPLDEMARAARELSARQRAQESRGFDDEKVHDLEAALGRLSQPGEQLHMGDRELAGLEEAINSLLKRMHESYQQQARFVSDASHELRTPIAVIQGYANLLARWGKRDEKVLEESIAALQSEANYMKKLVEQLLFLARGDIGKNKLEMRPLSLSDLMREVCEDCRLIDAAHEYRLQCEEDVRTVGDVDMLKQCARILTDNAVKYTPEGGAILLRTYTNAAGESCFEVQDSGIGIPPEDVKHVFERFYRADPARSRNSGGTGLGLSIAKWIVSRHGGHIEVLSREGLGTRFTVCLRGGGVSER</sequence>
<dbReference type="FunFam" id="1.10.287.130:FF:000001">
    <property type="entry name" value="Two-component sensor histidine kinase"/>
    <property type="match status" value="1"/>
</dbReference>
<dbReference type="Pfam" id="PF00512">
    <property type="entry name" value="HisKA"/>
    <property type="match status" value="1"/>
</dbReference>
<evidence type="ECO:0000259" key="12">
    <source>
        <dbReference type="PROSITE" id="PS50109"/>
    </source>
</evidence>
<dbReference type="InterPro" id="IPR036890">
    <property type="entry name" value="HATPase_C_sf"/>
</dbReference>
<evidence type="ECO:0000256" key="8">
    <source>
        <dbReference type="ARBA" id="ARBA00022989"/>
    </source>
</evidence>
<dbReference type="Gene3D" id="3.30.565.10">
    <property type="entry name" value="Histidine kinase-like ATPase, C-terminal domain"/>
    <property type="match status" value="1"/>
</dbReference>
<comment type="caution">
    <text evidence="13">The sequence shown here is derived from an EMBL/GenBank/DDBJ whole genome shotgun (WGS) entry which is preliminary data.</text>
</comment>
<evidence type="ECO:0000256" key="2">
    <source>
        <dbReference type="ARBA" id="ARBA00004370"/>
    </source>
</evidence>
<evidence type="ECO:0000256" key="7">
    <source>
        <dbReference type="ARBA" id="ARBA00022777"/>
    </source>
</evidence>
<evidence type="ECO:0000256" key="9">
    <source>
        <dbReference type="ARBA" id="ARBA00023012"/>
    </source>
</evidence>
<dbReference type="InterPro" id="IPR003661">
    <property type="entry name" value="HisK_dim/P_dom"/>
</dbReference>
<evidence type="ECO:0000256" key="1">
    <source>
        <dbReference type="ARBA" id="ARBA00000085"/>
    </source>
</evidence>
<feature type="domain" description="Histidine kinase" evidence="12">
    <location>
        <begin position="211"/>
        <end position="427"/>
    </location>
</feature>